<sequence length="621" mass="68853">MRYYNEELLYMRELAAEFGQAHPKIARRLGMQAGEIGDVYVERLIEAFSFTAARMRMKLDARFPEFTQPLLQCVYPNFVAPTPSIAVARLYRNGTEGNLAEGIRVARGATFTSRVPDGEKTSCEFRSSQDVALYPLEIVSARLTGIPPDIPALDRYVPGHTQVRGALRLRLRTTGEVGIAELQGLDRLPVYLAGDERVASHLFELLHVAGVASITGEPGNFGTPGSPLHAVSRDAVIHEGLDPGQSLLPLVWPKFHGHNLLHEFSACPSRFYFFTLTGLEAGLRQVRGREAEIVVLLNQFTGALAERVDVSHFALFCTPVINLFPRTCDPVELPETGTEFQLVPDVLKPRDYEVFSVQTLYGQVSETSAPLEFRPLHQPLTNDEGNHGRYFTTRCARRLTTELSGRRYGTRTPYVGTETFVSLVDHDGQPYGERMNYLALSALLTNRELPNLIAPDGRDDLTLEQSASVLAVGLIRAPSAPRAPYAERETAWRLIRLLSFSYLALEDPSAASLRNLLGLFLAPGDEVYRQQIESLVDVRMRTVTRMLPGNGQPVFGCGAECEITVDETGFHGVSPYLFGLILERFLARGASAHSFVETRLRSVQRGHVATWPVRMGTRGVA</sequence>
<dbReference type="PANTHER" id="PTHR35370">
    <property type="entry name" value="CYTOPLASMIC PROTEIN-RELATED-RELATED"/>
    <property type="match status" value="1"/>
</dbReference>
<evidence type="ECO:0000313" key="2">
    <source>
        <dbReference type="Proteomes" id="UP001302652"/>
    </source>
</evidence>
<accession>A0ABZ0EJH5</accession>
<dbReference type="Pfam" id="PF05947">
    <property type="entry name" value="T6SS_TssF"/>
    <property type="match status" value="1"/>
</dbReference>
<dbReference type="PIRSF" id="PIRSF028304">
    <property type="entry name" value="UCP028304"/>
    <property type="match status" value="1"/>
</dbReference>
<keyword evidence="2" id="KW-1185">Reference proteome</keyword>
<proteinExistence type="predicted"/>
<dbReference type="InterPro" id="IPR010272">
    <property type="entry name" value="T6SS_TssF"/>
</dbReference>
<gene>
    <name evidence="1" type="primary">tssF</name>
    <name evidence="1" type="ORF">RW095_21535</name>
</gene>
<organism evidence="1 2">
    <name type="scientific">Paraburkholderia kirstenboschensis</name>
    <dbReference type="NCBI Taxonomy" id="1245436"/>
    <lineage>
        <taxon>Bacteria</taxon>
        <taxon>Pseudomonadati</taxon>
        <taxon>Pseudomonadota</taxon>
        <taxon>Betaproteobacteria</taxon>
        <taxon>Burkholderiales</taxon>
        <taxon>Burkholderiaceae</taxon>
        <taxon>Paraburkholderia</taxon>
    </lineage>
</organism>
<dbReference type="PANTHER" id="PTHR35370:SF1">
    <property type="entry name" value="TYPE VI SECRETION SYSTEM COMPONENT TSSF1"/>
    <property type="match status" value="1"/>
</dbReference>
<dbReference type="NCBIfam" id="TIGR03359">
    <property type="entry name" value="VI_chp_6"/>
    <property type="match status" value="1"/>
</dbReference>
<protein>
    <submittedName>
        <fullName evidence="1">Type VI secretion system baseplate subunit TssF</fullName>
    </submittedName>
</protein>
<evidence type="ECO:0000313" key="1">
    <source>
        <dbReference type="EMBL" id="WOD17380.1"/>
    </source>
</evidence>
<dbReference type="EMBL" id="CP136512">
    <property type="protein sequence ID" value="WOD17380.1"/>
    <property type="molecule type" value="Genomic_DNA"/>
</dbReference>
<reference evidence="1 2" key="1">
    <citation type="submission" date="2023-10" db="EMBL/GenBank/DDBJ databases">
        <title>Surface-active antibiotics is a multifunctional adaptation for post-fire microbes.</title>
        <authorList>
            <person name="Liu M.D."/>
            <person name="Du Y."/>
            <person name="Koupaei S.K."/>
            <person name="Kim N.R."/>
            <person name="Zhang W."/>
            <person name="Traxler M.F."/>
        </authorList>
    </citation>
    <scope>NUCLEOTIDE SEQUENCE [LARGE SCALE GENOMIC DNA]</scope>
    <source>
        <strain evidence="1 2">F3</strain>
    </source>
</reference>
<dbReference type="Proteomes" id="UP001302652">
    <property type="component" value="Chromosome 2"/>
</dbReference>
<name>A0ABZ0EJH5_9BURK</name>